<evidence type="ECO:0000256" key="1">
    <source>
        <dbReference type="ARBA" id="ARBA00022737"/>
    </source>
</evidence>
<name>A0A976IAZ8_BRELC</name>
<dbReference type="PROSITE" id="PS50097">
    <property type="entry name" value="BTB"/>
    <property type="match status" value="1"/>
</dbReference>
<feature type="repeat" description="RCC1" evidence="2">
    <location>
        <begin position="92"/>
        <end position="143"/>
    </location>
</feature>
<comment type="caution">
    <text evidence="4">The sequence shown here is derived from an EMBL/GenBank/DDBJ whole genome shotgun (WGS) entry which is preliminary data.</text>
</comment>
<dbReference type="EMBL" id="SHOA02000013">
    <property type="protein sequence ID" value="TDH65430.1"/>
    <property type="molecule type" value="Genomic_DNA"/>
</dbReference>
<dbReference type="Pfam" id="PF25390">
    <property type="entry name" value="WD40_RLD"/>
    <property type="match status" value="1"/>
</dbReference>
<dbReference type="InterPro" id="IPR000408">
    <property type="entry name" value="Reg_chr_condens"/>
</dbReference>
<dbReference type="Pfam" id="PF00651">
    <property type="entry name" value="BTB"/>
    <property type="match status" value="1"/>
</dbReference>
<organism evidence="4 5">
    <name type="scientific">Bremia lactucae</name>
    <name type="common">Lettuce downy mildew</name>
    <dbReference type="NCBI Taxonomy" id="4779"/>
    <lineage>
        <taxon>Eukaryota</taxon>
        <taxon>Sar</taxon>
        <taxon>Stramenopiles</taxon>
        <taxon>Oomycota</taxon>
        <taxon>Peronosporomycetes</taxon>
        <taxon>Peronosporales</taxon>
        <taxon>Peronosporaceae</taxon>
        <taxon>Bremia</taxon>
    </lineage>
</organism>
<dbReference type="KEGG" id="blac:94348878"/>
<evidence type="ECO:0000313" key="4">
    <source>
        <dbReference type="EMBL" id="TDH65430.1"/>
    </source>
</evidence>
<dbReference type="PROSITE" id="PS00626">
    <property type="entry name" value="RCC1_2"/>
    <property type="match status" value="2"/>
</dbReference>
<evidence type="ECO:0000259" key="3">
    <source>
        <dbReference type="PROSITE" id="PS50097"/>
    </source>
</evidence>
<feature type="repeat" description="RCC1" evidence="2">
    <location>
        <begin position="198"/>
        <end position="249"/>
    </location>
</feature>
<dbReference type="Proteomes" id="UP000294530">
    <property type="component" value="Unassembled WGS sequence"/>
</dbReference>
<dbReference type="InterPro" id="IPR000210">
    <property type="entry name" value="BTB/POZ_dom"/>
</dbReference>
<keyword evidence="1" id="KW-0677">Repeat</keyword>
<dbReference type="OrthoDB" id="8068875at2759"/>
<sequence>MGTTGQAPILRFSPGLSSLHIERVFSGNGSEHVAALSENGLLYTVGYNMCGQLGLGHSNIVTKASLVEELARQRVVDVACSFFHTAIIMENGDLYACGYNEYGQLGMADHNSQSLPRPVDYFYRHPVLAIGCGRHYTIASLRDGGVVAFGKNDYGQLGLHCTSGPVFNPTLLAPPFNQIVVPQLSCGYHHTAFITEGGAVYTFGRNDYGQLGLGHKLHMALPTLVKTLSRMRIIQVACGCYHTLTLSDDGKVFPFGRNNHGQLGLETYVDCLCPQFISALRNKRVEKIAAGFYHSVCLVGPLESNCSRSRGYGTLSYDLRKMLNNSTRSDVTFVVEGRPLFAHSCVLVARCEPLEKMLDGRMKECFQSEIVIPEYTYDVFAAFMEFLYSDQVVALKSPDLTAVHVKPLCCRFFQMKTLL</sequence>
<evidence type="ECO:0000313" key="5">
    <source>
        <dbReference type="Proteomes" id="UP000294530"/>
    </source>
</evidence>
<dbReference type="Gene3D" id="3.30.710.10">
    <property type="entry name" value="Potassium Channel Kv1.1, Chain A"/>
    <property type="match status" value="1"/>
</dbReference>
<feature type="domain" description="BTB" evidence="3">
    <location>
        <begin position="329"/>
        <end position="396"/>
    </location>
</feature>
<dbReference type="InterPro" id="IPR011333">
    <property type="entry name" value="SKP1/BTB/POZ_sf"/>
</dbReference>
<dbReference type="SUPFAM" id="SSF54695">
    <property type="entry name" value="POZ domain"/>
    <property type="match status" value="1"/>
</dbReference>
<dbReference type="PANTHER" id="PTHR22870">
    <property type="entry name" value="REGULATOR OF CHROMOSOME CONDENSATION"/>
    <property type="match status" value="1"/>
</dbReference>
<dbReference type="PANTHER" id="PTHR22870:SF155">
    <property type="entry name" value="E3 UBIQUITIN-PROTEIN LIGASE HERC1-RELATED"/>
    <property type="match status" value="1"/>
</dbReference>
<dbReference type="PRINTS" id="PR00633">
    <property type="entry name" value="RCCNDNSATION"/>
</dbReference>
<accession>A0A976IAZ8</accession>
<dbReference type="InterPro" id="IPR051210">
    <property type="entry name" value="Ub_ligase/GEF_domain"/>
</dbReference>
<dbReference type="AlphaFoldDB" id="A0A976IAZ8"/>
<dbReference type="InterPro" id="IPR009091">
    <property type="entry name" value="RCC1/BLIP-II"/>
</dbReference>
<keyword evidence="5" id="KW-1185">Reference proteome</keyword>
<dbReference type="InterPro" id="IPR058923">
    <property type="entry name" value="RCC1-like_dom"/>
</dbReference>
<dbReference type="RefSeq" id="XP_067814929.1">
    <property type="nucleotide sequence ID" value="XM_067963207.1"/>
</dbReference>
<feature type="repeat" description="RCC1" evidence="2">
    <location>
        <begin position="250"/>
        <end position="301"/>
    </location>
</feature>
<reference evidence="4 5" key="1">
    <citation type="journal article" date="2021" name="Genome Biol.">
        <title>AFLAP: assembly-free linkage analysis pipeline using k-mers from genome sequencing data.</title>
        <authorList>
            <person name="Fletcher K."/>
            <person name="Zhang L."/>
            <person name="Gil J."/>
            <person name="Han R."/>
            <person name="Cavanaugh K."/>
            <person name="Michelmore R."/>
        </authorList>
    </citation>
    <scope>NUCLEOTIDE SEQUENCE [LARGE SCALE GENOMIC DNA]</scope>
    <source>
        <strain evidence="4 5">SF5</strain>
    </source>
</reference>
<feature type="repeat" description="RCC1" evidence="2">
    <location>
        <begin position="40"/>
        <end position="91"/>
    </location>
</feature>
<evidence type="ECO:0000256" key="2">
    <source>
        <dbReference type="PROSITE-ProRule" id="PRU00235"/>
    </source>
</evidence>
<dbReference type="SMART" id="SM00225">
    <property type="entry name" value="BTB"/>
    <property type="match status" value="1"/>
</dbReference>
<gene>
    <name evidence="4" type="ORF">CCR75_005124</name>
</gene>
<feature type="repeat" description="RCC1" evidence="2">
    <location>
        <begin position="144"/>
        <end position="197"/>
    </location>
</feature>
<dbReference type="GeneID" id="94348878"/>
<dbReference type="Gene3D" id="2.130.10.30">
    <property type="entry name" value="Regulator of chromosome condensation 1/beta-lactamase-inhibitor protein II"/>
    <property type="match status" value="2"/>
</dbReference>
<dbReference type="SUPFAM" id="SSF50985">
    <property type="entry name" value="RCC1/BLIP-II"/>
    <property type="match status" value="1"/>
</dbReference>
<dbReference type="PROSITE" id="PS50012">
    <property type="entry name" value="RCC1_3"/>
    <property type="match status" value="5"/>
</dbReference>
<proteinExistence type="predicted"/>
<protein>
    <recommendedName>
        <fullName evidence="3">BTB domain-containing protein</fullName>
    </recommendedName>
</protein>